<dbReference type="SUPFAM" id="SSF56300">
    <property type="entry name" value="Metallo-dependent phosphatases"/>
    <property type="match status" value="1"/>
</dbReference>
<reference evidence="3 4" key="1">
    <citation type="submission" date="2013-11" db="EMBL/GenBank/DDBJ databases">
        <title>Genome sequencing of Stegodyphus mimosarum.</title>
        <authorList>
            <person name="Bechsgaard J."/>
        </authorList>
    </citation>
    <scope>NUCLEOTIDE SEQUENCE [LARGE SCALE GENOMIC DNA]</scope>
</reference>
<dbReference type="GO" id="GO:0008253">
    <property type="term" value="F:5'-nucleotidase activity"/>
    <property type="evidence" value="ECO:0007669"/>
    <property type="project" value="UniProtKB-EC"/>
</dbReference>
<dbReference type="OrthoDB" id="6510877at2759"/>
<dbReference type="EMBL" id="KK113180">
    <property type="protein sequence ID" value="KFM59532.1"/>
    <property type="molecule type" value="Genomic_DNA"/>
</dbReference>
<dbReference type="PANTHER" id="PTHR11575">
    <property type="entry name" value="5'-NUCLEOTIDASE-RELATED"/>
    <property type="match status" value="1"/>
</dbReference>
<dbReference type="PRINTS" id="PR01607">
    <property type="entry name" value="APYRASEFAMLY"/>
</dbReference>
<dbReference type="OMA" id="CIMREAE"/>
<dbReference type="GO" id="GO:0006196">
    <property type="term" value="P:AMP catabolic process"/>
    <property type="evidence" value="ECO:0007669"/>
    <property type="project" value="TreeGrafter"/>
</dbReference>
<accession>A0A087T343</accession>
<evidence type="ECO:0000313" key="4">
    <source>
        <dbReference type="Proteomes" id="UP000054359"/>
    </source>
</evidence>
<dbReference type="GO" id="GO:0005886">
    <property type="term" value="C:plasma membrane"/>
    <property type="evidence" value="ECO:0007669"/>
    <property type="project" value="TreeGrafter"/>
</dbReference>
<dbReference type="Gene3D" id="3.60.21.10">
    <property type="match status" value="1"/>
</dbReference>
<evidence type="ECO:0000256" key="1">
    <source>
        <dbReference type="ARBA" id="ARBA00000815"/>
    </source>
</evidence>
<dbReference type="STRING" id="407821.A0A087T343"/>
<feature type="non-terminal residue" evidence="3">
    <location>
        <position position="83"/>
    </location>
</feature>
<sequence>MVIDVAGEKIGVIGYLTPDTEFLSSPGNLEFEDEVQCIMREAEKLTREENLTKIIAVGHSGFKVDQAIAREVPEVDIVIGGHT</sequence>
<dbReference type="PANTHER" id="PTHR11575:SF24">
    <property type="entry name" value="5'-NUCLEOTIDASE"/>
    <property type="match status" value="1"/>
</dbReference>
<evidence type="ECO:0000256" key="2">
    <source>
        <dbReference type="ARBA" id="ARBA00012643"/>
    </source>
</evidence>
<comment type="catalytic activity">
    <reaction evidence="1">
        <text>a ribonucleoside 5'-phosphate + H2O = a ribonucleoside + phosphate</text>
        <dbReference type="Rhea" id="RHEA:12484"/>
        <dbReference type="ChEBI" id="CHEBI:15377"/>
        <dbReference type="ChEBI" id="CHEBI:18254"/>
        <dbReference type="ChEBI" id="CHEBI:43474"/>
        <dbReference type="ChEBI" id="CHEBI:58043"/>
        <dbReference type="EC" id="3.1.3.5"/>
    </reaction>
</comment>
<gene>
    <name evidence="3" type="ORF">X975_21754</name>
</gene>
<proteinExistence type="predicted"/>
<keyword evidence="4" id="KW-1185">Reference proteome</keyword>
<dbReference type="AlphaFoldDB" id="A0A087T343"/>
<dbReference type="InterPro" id="IPR006179">
    <property type="entry name" value="5_nucleotidase/apyrase"/>
</dbReference>
<organism evidence="3 4">
    <name type="scientific">Stegodyphus mimosarum</name>
    <name type="common">African social velvet spider</name>
    <dbReference type="NCBI Taxonomy" id="407821"/>
    <lineage>
        <taxon>Eukaryota</taxon>
        <taxon>Metazoa</taxon>
        <taxon>Ecdysozoa</taxon>
        <taxon>Arthropoda</taxon>
        <taxon>Chelicerata</taxon>
        <taxon>Arachnida</taxon>
        <taxon>Araneae</taxon>
        <taxon>Araneomorphae</taxon>
        <taxon>Entelegynae</taxon>
        <taxon>Eresoidea</taxon>
        <taxon>Eresidae</taxon>
        <taxon>Stegodyphus</taxon>
    </lineage>
</organism>
<dbReference type="EC" id="3.1.3.5" evidence="2"/>
<dbReference type="InterPro" id="IPR029052">
    <property type="entry name" value="Metallo-depent_PP-like"/>
</dbReference>
<evidence type="ECO:0000313" key="3">
    <source>
        <dbReference type="EMBL" id="KFM59532.1"/>
    </source>
</evidence>
<protein>
    <recommendedName>
        <fullName evidence="2">5'-nucleotidase</fullName>
        <ecNumber evidence="2">3.1.3.5</ecNumber>
    </recommendedName>
</protein>
<dbReference type="Proteomes" id="UP000054359">
    <property type="component" value="Unassembled WGS sequence"/>
</dbReference>
<name>A0A087T343_STEMI</name>